<proteinExistence type="predicted"/>
<evidence type="ECO:0000313" key="2">
    <source>
        <dbReference type="Proteomes" id="UP000194841"/>
    </source>
</evidence>
<dbReference type="Proteomes" id="UP000194841">
    <property type="component" value="Unassembled WGS sequence"/>
</dbReference>
<dbReference type="EMBL" id="MWPV01000003">
    <property type="protein sequence ID" value="OUL57666.1"/>
    <property type="molecule type" value="Genomic_DNA"/>
</dbReference>
<dbReference type="PANTHER" id="PTHR35175">
    <property type="entry name" value="DUF1289 DOMAIN-CONTAINING PROTEIN"/>
    <property type="match status" value="1"/>
</dbReference>
<dbReference type="InterPro" id="IPR010710">
    <property type="entry name" value="DUF1289"/>
</dbReference>
<gene>
    <name evidence="1" type="ORF">B1199_11440</name>
</gene>
<protein>
    <submittedName>
        <fullName evidence="1">DUF1289 domain-containing protein</fullName>
    </submittedName>
</protein>
<keyword evidence="2" id="KW-1185">Reference proteome</keyword>
<accession>A0A244CQ88</accession>
<name>A0A244CQ88_PSEDV</name>
<dbReference type="RefSeq" id="WP_086744495.1">
    <property type="nucleotide sequence ID" value="NZ_MWPV01000003.1"/>
</dbReference>
<reference evidence="1 2" key="1">
    <citation type="submission" date="2017-02" db="EMBL/GenBank/DDBJ databases">
        <title>Pseudoalteromonas ulvae TC14 Genome.</title>
        <authorList>
            <person name="Molmeret M."/>
        </authorList>
    </citation>
    <scope>NUCLEOTIDE SEQUENCE [LARGE SCALE GENOMIC DNA]</scope>
    <source>
        <strain evidence="1">TC14</strain>
    </source>
</reference>
<dbReference type="OrthoDB" id="9811423at2"/>
<dbReference type="Pfam" id="PF06945">
    <property type="entry name" value="DUF1289"/>
    <property type="match status" value="1"/>
</dbReference>
<dbReference type="AlphaFoldDB" id="A0A244CQ88"/>
<sequence length="65" mass="7551">MAIKNPCIQNCCLDPNDRCLGCFRTLCEILAWRAMSDQEKQATLILCNQRKVEQSEYVKKDINSR</sequence>
<organism evidence="1 2">
    <name type="scientific">Pseudoalteromonas ulvae</name>
    <dbReference type="NCBI Taxonomy" id="107327"/>
    <lineage>
        <taxon>Bacteria</taxon>
        <taxon>Pseudomonadati</taxon>
        <taxon>Pseudomonadota</taxon>
        <taxon>Gammaproteobacteria</taxon>
        <taxon>Alteromonadales</taxon>
        <taxon>Pseudoalteromonadaceae</taxon>
        <taxon>Pseudoalteromonas</taxon>
    </lineage>
</organism>
<evidence type="ECO:0000313" key="1">
    <source>
        <dbReference type="EMBL" id="OUL57666.1"/>
    </source>
</evidence>
<dbReference type="PANTHER" id="PTHR35175:SF2">
    <property type="entry name" value="DUF1289 DOMAIN-CONTAINING PROTEIN"/>
    <property type="match status" value="1"/>
</dbReference>
<comment type="caution">
    <text evidence="1">The sequence shown here is derived from an EMBL/GenBank/DDBJ whole genome shotgun (WGS) entry which is preliminary data.</text>
</comment>